<keyword evidence="2" id="KW-1185">Reference proteome</keyword>
<reference evidence="1" key="1">
    <citation type="journal article" date="2021" name="New Phytol.">
        <title>Evolutionary innovations through gain and loss of genes in the ectomycorrhizal Boletales.</title>
        <authorList>
            <person name="Wu G."/>
            <person name="Miyauchi S."/>
            <person name="Morin E."/>
            <person name="Kuo A."/>
            <person name="Drula E."/>
            <person name="Varga T."/>
            <person name="Kohler A."/>
            <person name="Feng B."/>
            <person name="Cao Y."/>
            <person name="Lipzen A."/>
            <person name="Daum C."/>
            <person name="Hundley H."/>
            <person name="Pangilinan J."/>
            <person name="Johnson J."/>
            <person name="Barry K."/>
            <person name="LaButti K."/>
            <person name="Ng V."/>
            <person name="Ahrendt S."/>
            <person name="Min B."/>
            <person name="Choi I.G."/>
            <person name="Park H."/>
            <person name="Plett J.M."/>
            <person name="Magnuson J."/>
            <person name="Spatafora J.W."/>
            <person name="Nagy L.G."/>
            <person name="Henrissat B."/>
            <person name="Grigoriev I.V."/>
            <person name="Yang Z.L."/>
            <person name="Xu J."/>
            <person name="Martin F.M."/>
        </authorList>
    </citation>
    <scope>NUCLEOTIDE SEQUENCE</scope>
    <source>
        <strain evidence="1">ATCC 28755</strain>
    </source>
</reference>
<proteinExistence type="predicted"/>
<protein>
    <submittedName>
        <fullName evidence="1">Uncharacterized protein</fullName>
    </submittedName>
</protein>
<comment type="caution">
    <text evidence="1">The sequence shown here is derived from an EMBL/GenBank/DDBJ whole genome shotgun (WGS) entry which is preliminary data.</text>
</comment>
<organism evidence="1 2">
    <name type="scientific">Hygrophoropsis aurantiaca</name>
    <dbReference type="NCBI Taxonomy" id="72124"/>
    <lineage>
        <taxon>Eukaryota</taxon>
        <taxon>Fungi</taxon>
        <taxon>Dikarya</taxon>
        <taxon>Basidiomycota</taxon>
        <taxon>Agaricomycotina</taxon>
        <taxon>Agaricomycetes</taxon>
        <taxon>Agaricomycetidae</taxon>
        <taxon>Boletales</taxon>
        <taxon>Coniophorineae</taxon>
        <taxon>Hygrophoropsidaceae</taxon>
        <taxon>Hygrophoropsis</taxon>
    </lineage>
</organism>
<dbReference type="Proteomes" id="UP000790377">
    <property type="component" value="Unassembled WGS sequence"/>
</dbReference>
<gene>
    <name evidence="1" type="ORF">BJ138DRAFT_1104038</name>
</gene>
<evidence type="ECO:0000313" key="2">
    <source>
        <dbReference type="Proteomes" id="UP000790377"/>
    </source>
</evidence>
<sequence>MVAFALKTVFALFTFGVANSFDIDDNPFDTCHERLLNIKRGSMLQLFRNNNCVIDFEPIEHDFQFITAIVDDSCVCKPVIYGNEIHSLGENIGSLAFEPGMQTPKAVFTLFQGENCFSGGIGPVGGRPTTAINSPVGNRKIKFAEICSSPEAKERARKAHKVAEAKAAAKAAGLKHAKGHSTLHSLEDGAKKVFGGVKHDVEEVAADVKMTKTQIEHGLGALGIGAAGIGALGGARHSGLFVLFEASAKMRTVLREWCSSLRRTTTELYLHVRIAFALHAQMRFLDAVPHFCDADTDLYPPVPLSCFYDAVKDLWVSTMSAYSTITCNVRRVLGNRQVLSQKSRAPQLRGAREVKDDDLPENVENSGIGQESALARQRTELGNGRGSKALGDDSIVRKYQLLTTRILNP</sequence>
<dbReference type="EMBL" id="MU267872">
    <property type="protein sequence ID" value="KAH7907777.1"/>
    <property type="molecule type" value="Genomic_DNA"/>
</dbReference>
<accession>A0ACB8A440</accession>
<evidence type="ECO:0000313" key="1">
    <source>
        <dbReference type="EMBL" id="KAH7907777.1"/>
    </source>
</evidence>
<name>A0ACB8A440_9AGAM</name>